<name>A0ABW3TUV8_9BACL</name>
<keyword evidence="2" id="KW-1185">Reference proteome</keyword>
<dbReference type="RefSeq" id="WP_381479478.1">
    <property type="nucleotide sequence ID" value="NZ_JBHTLT010000001.1"/>
</dbReference>
<gene>
    <name evidence="1" type="ORF">ACFQ38_00430</name>
</gene>
<accession>A0ABW3TUV8</accession>
<dbReference type="EMBL" id="JBHTLT010000001">
    <property type="protein sequence ID" value="MFD1203603.1"/>
    <property type="molecule type" value="Genomic_DNA"/>
</dbReference>
<organism evidence="1 2">
    <name type="scientific">Sporosarcina contaminans</name>
    <dbReference type="NCBI Taxonomy" id="633403"/>
    <lineage>
        <taxon>Bacteria</taxon>
        <taxon>Bacillati</taxon>
        <taxon>Bacillota</taxon>
        <taxon>Bacilli</taxon>
        <taxon>Bacillales</taxon>
        <taxon>Caryophanaceae</taxon>
        <taxon>Sporosarcina</taxon>
    </lineage>
</organism>
<comment type="caution">
    <text evidence="1">The sequence shown here is derived from an EMBL/GenBank/DDBJ whole genome shotgun (WGS) entry which is preliminary data.</text>
</comment>
<protein>
    <submittedName>
        <fullName evidence="1">Uncharacterized protein</fullName>
    </submittedName>
</protein>
<sequence length="112" mass="12750">MSEIQQVAVSEILNFFSNSIKGAKVVIDGVERDFPIWQTRFTGDTVRKYVRLNKADQGRITRAALVDVQGREWVVKNYSYDKGQDGFILAFPFRQTIGLIQPGEDEIPEVVE</sequence>
<evidence type="ECO:0000313" key="1">
    <source>
        <dbReference type="EMBL" id="MFD1203603.1"/>
    </source>
</evidence>
<evidence type="ECO:0000313" key="2">
    <source>
        <dbReference type="Proteomes" id="UP001597231"/>
    </source>
</evidence>
<dbReference type="Proteomes" id="UP001597231">
    <property type="component" value="Unassembled WGS sequence"/>
</dbReference>
<reference evidence="2" key="1">
    <citation type="journal article" date="2019" name="Int. J. Syst. Evol. Microbiol.">
        <title>The Global Catalogue of Microorganisms (GCM) 10K type strain sequencing project: providing services to taxonomists for standard genome sequencing and annotation.</title>
        <authorList>
            <consortium name="The Broad Institute Genomics Platform"/>
            <consortium name="The Broad Institute Genome Sequencing Center for Infectious Disease"/>
            <person name="Wu L."/>
            <person name="Ma J."/>
        </authorList>
    </citation>
    <scope>NUCLEOTIDE SEQUENCE [LARGE SCALE GENOMIC DNA]</scope>
    <source>
        <strain evidence="2">CCUG 53915</strain>
    </source>
</reference>
<proteinExistence type="predicted"/>